<dbReference type="SUPFAM" id="SSF53850">
    <property type="entry name" value="Periplasmic binding protein-like II"/>
    <property type="match status" value="1"/>
</dbReference>
<dbReference type="AlphaFoldDB" id="A0A1T5MSG2"/>
<evidence type="ECO:0000256" key="3">
    <source>
        <dbReference type="ARBA" id="ARBA00022729"/>
    </source>
</evidence>
<comment type="subcellular location">
    <subcellularLocation>
        <location evidence="1">Periplasm</location>
    </subcellularLocation>
</comment>
<dbReference type="Pfam" id="PF09084">
    <property type="entry name" value="NMT1"/>
    <property type="match status" value="1"/>
</dbReference>
<comment type="similarity">
    <text evidence="2">Belongs to the bacterial solute-binding protein SsuA/TauA family.</text>
</comment>
<dbReference type="Proteomes" id="UP000190285">
    <property type="component" value="Unassembled WGS sequence"/>
</dbReference>
<proteinExistence type="inferred from homology"/>
<evidence type="ECO:0000256" key="1">
    <source>
        <dbReference type="ARBA" id="ARBA00004418"/>
    </source>
</evidence>
<dbReference type="PANTHER" id="PTHR30024:SF47">
    <property type="entry name" value="TAURINE-BINDING PERIPLASMIC PROTEIN"/>
    <property type="match status" value="1"/>
</dbReference>
<dbReference type="InterPro" id="IPR015168">
    <property type="entry name" value="SsuA/THI5"/>
</dbReference>
<dbReference type="EMBL" id="FUZT01000023">
    <property type="protein sequence ID" value="SKC90818.1"/>
    <property type="molecule type" value="Genomic_DNA"/>
</dbReference>
<organism evidence="5 6">
    <name type="scientific">Maledivibacter halophilus</name>
    <dbReference type="NCBI Taxonomy" id="36842"/>
    <lineage>
        <taxon>Bacteria</taxon>
        <taxon>Bacillati</taxon>
        <taxon>Bacillota</taxon>
        <taxon>Clostridia</taxon>
        <taxon>Peptostreptococcales</taxon>
        <taxon>Caminicellaceae</taxon>
        <taxon>Maledivibacter</taxon>
    </lineage>
</organism>
<name>A0A1T5MSG2_9FIRM</name>
<dbReference type="OrthoDB" id="9815602at2"/>
<dbReference type="GO" id="GO:0042918">
    <property type="term" value="P:alkanesulfonate transmembrane transport"/>
    <property type="evidence" value="ECO:0007669"/>
    <property type="project" value="TreeGrafter"/>
</dbReference>
<accession>A0A1T5MSG2</accession>
<sequence length="356" mass="39097">MIKLFKGIFLIVLAVILVGSFVGCGTNSEKSTEIPENSSSLPEEINFGILRVPNDETLAMAEGLFDKYFTDKGIKCNFIVFDSGVDANKALASGSIDFATMGNTNSIIALSKEIEVEMIWIHEVLGEIEALAIKNNSGIDKIEDLSGKKIATPFASTSHYILLNVLKEAGIDDQVQLLDMKTAEIVAAWERGDIKAAYTWQPSLGNLLQDGKILISSKDMADKGYITANVDVVRKEFANKYPDLVSDFIACLAEAADIYRQNPEAAAAIIAEELEITKEDALLQMQGSTWHTPEELLSQDFFGTSEESGAFAAVMKDTSDFLQDQGSIENSPSQEEFNDYVNPLYIEKYLEEAPKE</sequence>
<dbReference type="InterPro" id="IPR010068">
    <property type="entry name" value="Peri-bd_TauA"/>
</dbReference>
<evidence type="ECO:0000256" key="2">
    <source>
        <dbReference type="ARBA" id="ARBA00010742"/>
    </source>
</evidence>
<dbReference type="STRING" id="36842.SAMN02194393_05223"/>
<evidence type="ECO:0000259" key="4">
    <source>
        <dbReference type="Pfam" id="PF09084"/>
    </source>
</evidence>
<dbReference type="RefSeq" id="WP_079495810.1">
    <property type="nucleotide sequence ID" value="NZ_FUZT01000023.1"/>
</dbReference>
<keyword evidence="6" id="KW-1185">Reference proteome</keyword>
<protein>
    <submittedName>
        <fullName evidence="5">Taurine transport system substrate-binding protein</fullName>
    </submittedName>
</protein>
<gene>
    <name evidence="5" type="ORF">SAMN02194393_05223</name>
</gene>
<feature type="domain" description="SsuA/THI5-like" evidence="4">
    <location>
        <begin position="68"/>
        <end position="266"/>
    </location>
</feature>
<dbReference type="CDD" id="cd13560">
    <property type="entry name" value="PBP2_taurine"/>
    <property type="match status" value="1"/>
</dbReference>
<keyword evidence="3" id="KW-0732">Signal</keyword>
<dbReference type="GO" id="GO:0042597">
    <property type="term" value="C:periplasmic space"/>
    <property type="evidence" value="ECO:0007669"/>
    <property type="project" value="UniProtKB-SubCell"/>
</dbReference>
<dbReference type="PANTHER" id="PTHR30024">
    <property type="entry name" value="ALIPHATIC SULFONATES-BINDING PROTEIN-RELATED"/>
    <property type="match status" value="1"/>
</dbReference>
<dbReference type="PROSITE" id="PS51257">
    <property type="entry name" value="PROKAR_LIPOPROTEIN"/>
    <property type="match status" value="1"/>
</dbReference>
<dbReference type="Gene3D" id="3.40.190.10">
    <property type="entry name" value="Periplasmic binding protein-like II"/>
    <property type="match status" value="2"/>
</dbReference>
<reference evidence="5 6" key="1">
    <citation type="submission" date="2017-02" db="EMBL/GenBank/DDBJ databases">
        <authorList>
            <person name="Peterson S.W."/>
        </authorList>
    </citation>
    <scope>NUCLEOTIDE SEQUENCE [LARGE SCALE GENOMIC DNA]</scope>
    <source>
        <strain evidence="5 6">M1</strain>
    </source>
</reference>
<evidence type="ECO:0000313" key="6">
    <source>
        <dbReference type="Proteomes" id="UP000190285"/>
    </source>
</evidence>
<evidence type="ECO:0000313" key="5">
    <source>
        <dbReference type="EMBL" id="SKC90818.1"/>
    </source>
</evidence>